<gene>
    <name evidence="1" type="ORF">D7004_04590</name>
</gene>
<dbReference type="Proteomes" id="UP000274046">
    <property type="component" value="Unassembled WGS sequence"/>
</dbReference>
<dbReference type="OrthoDB" id="9789139at2"/>
<reference evidence="1 2" key="1">
    <citation type="submission" date="2018-10" db="EMBL/GenBank/DDBJ databases">
        <title>Genome sequencing of Pedobacter jejuensis TNB23.</title>
        <authorList>
            <person name="Cho Y.-J."/>
            <person name="Cho A."/>
            <person name="Kim O.-S."/>
        </authorList>
    </citation>
    <scope>NUCLEOTIDE SEQUENCE [LARGE SCALE GENOMIC DNA]</scope>
    <source>
        <strain evidence="1 2">TNB23</strain>
    </source>
</reference>
<name>A0A3N0C1J1_9SPHI</name>
<evidence type="ECO:0000313" key="2">
    <source>
        <dbReference type="Proteomes" id="UP000274046"/>
    </source>
</evidence>
<dbReference type="InterPro" id="IPR017601">
    <property type="entry name" value="DGQHR-contain_dom"/>
</dbReference>
<dbReference type="InterPro" id="IPR017642">
    <property type="entry name" value="DNA_S_mod_DndB"/>
</dbReference>
<protein>
    <submittedName>
        <fullName evidence="1">DGQHR domain-containing protein</fullName>
    </submittedName>
</protein>
<dbReference type="NCBIfam" id="TIGR03187">
    <property type="entry name" value="DGQHR"/>
    <property type="match status" value="1"/>
</dbReference>
<dbReference type="AlphaFoldDB" id="A0A3N0C1J1"/>
<organism evidence="1 2">
    <name type="scientific">Pedobacter jejuensis</name>
    <dbReference type="NCBI Taxonomy" id="1268550"/>
    <lineage>
        <taxon>Bacteria</taxon>
        <taxon>Pseudomonadati</taxon>
        <taxon>Bacteroidota</taxon>
        <taxon>Sphingobacteriia</taxon>
        <taxon>Sphingobacteriales</taxon>
        <taxon>Sphingobacteriaceae</taxon>
        <taxon>Pedobacter</taxon>
    </lineage>
</organism>
<accession>A0A3N0C1J1</accession>
<evidence type="ECO:0000313" key="1">
    <source>
        <dbReference type="EMBL" id="RNL55602.1"/>
    </source>
</evidence>
<dbReference type="Pfam" id="PF14072">
    <property type="entry name" value="DndB"/>
    <property type="match status" value="1"/>
</dbReference>
<keyword evidence="2" id="KW-1185">Reference proteome</keyword>
<comment type="caution">
    <text evidence="1">The sequence shown here is derived from an EMBL/GenBank/DDBJ whole genome shotgun (WGS) entry which is preliminary data.</text>
</comment>
<dbReference type="EMBL" id="RBEE01000005">
    <property type="protein sequence ID" value="RNL55602.1"/>
    <property type="molecule type" value="Genomic_DNA"/>
</dbReference>
<dbReference type="CDD" id="cd16413">
    <property type="entry name" value="DGQHR_domain"/>
    <property type="match status" value="1"/>
</dbReference>
<proteinExistence type="predicted"/>
<sequence length="752" mass="87691">MVQDNNLSSELRRRQDDYEKISVPHDQFIKYNKLGWDTDKAYKTRIRLRKVKDPEIAFEDGIWALFAKLGFSSLNKDRDLSIPHNDNFTAGQEVNILAIDDECILLVQSRCCTGDPQQGDFKATIQDIGGKKDGIIKTLKQLYPNSKHKIKFILATKNYYLPEQDTQLLANYDILHFDEETLEYYQDLSKYLGLAARYQLLGNIFSGQTIPELENKIPAIQGKMGGHTYYSFSVEPERLLKIAYVLHRNKANKKLMPTYQRLIKKSRLTAIQQFIENIGFFPNSLVINVETEKSLHFERANTQVESSISKIGILHLPKTYRSAYIIDSQHRLYGYANSDYRQTNSIPVVAFVNLNRTEQVRLFMQINENQKAVPKNLRNTLNADLLWNSSDLEERIKAIKLQVAQDLGEDIDSPLYDKIIIGENPKTSSRCITIDSVKTALDRSNFFGVINKNTIRKEGSFFIGDSEATYWKLLPFLKEAFRYFKDNLKNEWKAGENNEGILSINAGIISLIRIFSDVIDHLIAELKINPKTEPNEKVLEECKPYFIPLLDYYNNLSTEERLDLRKSYGDAGRAKYWRKLQQVISKAKNNFNPDGLSKYWEDEAKQYNEDSFKMIRDIETHLKSDFKQSLEDYYSANWFKKGVPPQVQDAAVLLANQKNRELDDNEQEIDQWDCMTIIDYRRIATYLSNWKDVFDKKYTKPGEEKMPGGKDEKTKWMQKLERIRNQNVHSYSVKKDEFEFLCEIHEWLIETE</sequence>